<feature type="compositionally biased region" description="Basic and acidic residues" evidence="1">
    <location>
        <begin position="141"/>
        <end position="154"/>
    </location>
</feature>
<accession>A0A0L0F3L7</accession>
<evidence type="ECO:0000256" key="1">
    <source>
        <dbReference type="SAM" id="MobiDB-lite"/>
    </source>
</evidence>
<feature type="region of interest" description="Disordered" evidence="1">
    <location>
        <begin position="107"/>
        <end position="284"/>
    </location>
</feature>
<feature type="compositionally biased region" description="Polar residues" evidence="1">
    <location>
        <begin position="159"/>
        <end position="168"/>
    </location>
</feature>
<dbReference type="GeneID" id="25916641"/>
<keyword evidence="3" id="KW-1185">Reference proteome</keyword>
<name>A0A0L0F3L7_9EUKA</name>
<reference evidence="2 3" key="1">
    <citation type="submission" date="2011-02" db="EMBL/GenBank/DDBJ databases">
        <title>The Genome Sequence of Sphaeroforma arctica JP610.</title>
        <authorList>
            <consortium name="The Broad Institute Genome Sequencing Platform"/>
            <person name="Russ C."/>
            <person name="Cuomo C."/>
            <person name="Young S.K."/>
            <person name="Zeng Q."/>
            <person name="Gargeya S."/>
            <person name="Alvarado L."/>
            <person name="Berlin A."/>
            <person name="Chapman S.B."/>
            <person name="Chen Z."/>
            <person name="Freedman E."/>
            <person name="Gellesch M."/>
            <person name="Goldberg J."/>
            <person name="Griggs A."/>
            <person name="Gujja S."/>
            <person name="Heilman E."/>
            <person name="Heiman D."/>
            <person name="Howarth C."/>
            <person name="Mehta T."/>
            <person name="Neiman D."/>
            <person name="Pearson M."/>
            <person name="Roberts A."/>
            <person name="Saif S."/>
            <person name="Shea T."/>
            <person name="Shenoy N."/>
            <person name="Sisk P."/>
            <person name="Stolte C."/>
            <person name="Sykes S."/>
            <person name="White J."/>
            <person name="Yandava C."/>
            <person name="Burger G."/>
            <person name="Gray M.W."/>
            <person name="Holland P.W.H."/>
            <person name="King N."/>
            <person name="Lang F.B.F."/>
            <person name="Roger A.J."/>
            <person name="Ruiz-Trillo I."/>
            <person name="Haas B."/>
            <person name="Nusbaum C."/>
            <person name="Birren B."/>
        </authorList>
    </citation>
    <scope>NUCLEOTIDE SEQUENCE [LARGE SCALE GENOMIC DNA]</scope>
    <source>
        <strain evidence="2 3">JP610</strain>
    </source>
</reference>
<gene>
    <name evidence="2" type="ORF">SARC_16137</name>
</gene>
<protein>
    <submittedName>
        <fullName evidence="2">Uncharacterized protein</fullName>
    </submittedName>
</protein>
<evidence type="ECO:0000313" key="3">
    <source>
        <dbReference type="Proteomes" id="UP000054560"/>
    </source>
</evidence>
<organism evidence="2 3">
    <name type="scientific">Sphaeroforma arctica JP610</name>
    <dbReference type="NCBI Taxonomy" id="667725"/>
    <lineage>
        <taxon>Eukaryota</taxon>
        <taxon>Ichthyosporea</taxon>
        <taxon>Ichthyophonida</taxon>
        <taxon>Sphaeroforma</taxon>
    </lineage>
</organism>
<feature type="compositionally biased region" description="Acidic residues" evidence="1">
    <location>
        <begin position="259"/>
        <end position="280"/>
    </location>
</feature>
<feature type="compositionally biased region" description="Acidic residues" evidence="1">
    <location>
        <begin position="199"/>
        <end position="212"/>
    </location>
</feature>
<feature type="compositionally biased region" description="Basic and acidic residues" evidence="1">
    <location>
        <begin position="110"/>
        <end position="128"/>
    </location>
</feature>
<proteinExistence type="predicted"/>
<feature type="compositionally biased region" description="Polar residues" evidence="1">
    <location>
        <begin position="176"/>
        <end position="196"/>
    </location>
</feature>
<dbReference type="RefSeq" id="XP_014145227.1">
    <property type="nucleotide sequence ID" value="XM_014289752.1"/>
</dbReference>
<dbReference type="Proteomes" id="UP000054560">
    <property type="component" value="Unassembled WGS sequence"/>
</dbReference>
<sequence length="322" mass="36031">MIYSVNESWYSITIGAVFCDIEFDDASIDSSSLIAIVIRHRVVVCHLYFAFTFSLTYHTSVLLITTRYSAVAEAEAKAMLEAGRRAKEREQRRKERRERMEAVTSALNAEIDRKRDQRSQISRVDYHKSIPAPTRVPTQISEREVVGDSVKAVEAEGESTCNEESATPATEKHVPETTTSKVESPVQETENGYDVNTAQEEEEEELELTEAEDAGKAEVESEVEAEAEIDAKSNENPFEVSSMAEESNEESGSELSETCADEEADTDIVGEESVEAEQEQVEEKVVQKDEVMTEVKACTEAVEDKEYTLSELQAMVCCHRQL</sequence>
<dbReference type="AlphaFoldDB" id="A0A0L0F3L7"/>
<dbReference type="EMBL" id="KQ249035">
    <property type="protein sequence ID" value="KNC71325.1"/>
    <property type="molecule type" value="Genomic_DNA"/>
</dbReference>
<evidence type="ECO:0000313" key="2">
    <source>
        <dbReference type="EMBL" id="KNC71325.1"/>
    </source>
</evidence>